<keyword evidence="3" id="KW-0349">Heme</keyword>
<sequence>MATAPPATAVPELPQAEVARWRAAGAPLIDLLTRAHRLGPVSGVPLADRPMVLVTDPAAVHHVLALHPDRYVKRSHRMRHLLGDGIITVDGTPWRRQRRLLQPQFTVQGVHRYERLMRDAAAHTARAWADSARTGRPRDLAADMRRFSLDVIWRATTGQALDDTTHRQFLAAGRIVAATAALGPSTGTTAPDLVDDHADVEAVTARAIAAARATRTPSLLDALLGAAELPDGDGRLVRDNFVTFLVAGYETTAATLSWLLLLLHDNPDRRAWALARGPAGSPARTAAIRALIGETLRLYPTAWLLLRQAARDDVLAGHRVAAGTTVAVCPYLTHRDPRLWADPGLFRPQRFVDPPQRPALGTYYPFGLGPRACLGAQFGLREMAVLAETLLPAFDFALTTAPPGPVFDLTVRPDGPLVATVTARNARG</sequence>
<dbReference type="Gene3D" id="1.10.630.10">
    <property type="entry name" value="Cytochrome P450"/>
    <property type="match status" value="1"/>
</dbReference>
<dbReference type="InterPro" id="IPR002401">
    <property type="entry name" value="Cyt_P450_E_grp-I"/>
</dbReference>
<keyword evidence="3" id="KW-0479">Metal-binding</keyword>
<dbReference type="EMBL" id="BAAAOQ010000036">
    <property type="protein sequence ID" value="GAA2204860.1"/>
    <property type="molecule type" value="Genomic_DNA"/>
</dbReference>
<dbReference type="RefSeq" id="WP_059246900.1">
    <property type="nucleotide sequence ID" value="NZ_BAAAOQ010000036.1"/>
</dbReference>
<reference evidence="5" key="1">
    <citation type="journal article" date="2019" name="Int. J. Syst. Evol. Microbiol.">
        <title>The Global Catalogue of Microorganisms (GCM) 10K type strain sequencing project: providing services to taxonomists for standard genome sequencing and annotation.</title>
        <authorList>
            <consortium name="The Broad Institute Genomics Platform"/>
            <consortium name="The Broad Institute Genome Sequencing Center for Infectious Disease"/>
            <person name="Wu L."/>
            <person name="Ma J."/>
        </authorList>
    </citation>
    <scope>NUCLEOTIDE SEQUENCE [LARGE SCALE GENOMIC DNA]</scope>
    <source>
        <strain evidence="5">JCM 14924</strain>
    </source>
</reference>
<evidence type="ECO:0000313" key="4">
    <source>
        <dbReference type="EMBL" id="GAA2204860.1"/>
    </source>
</evidence>
<keyword evidence="5" id="KW-1185">Reference proteome</keyword>
<dbReference type="PRINTS" id="PR00463">
    <property type="entry name" value="EP450I"/>
</dbReference>
<dbReference type="InterPro" id="IPR017972">
    <property type="entry name" value="Cyt_P450_CS"/>
</dbReference>
<comment type="caution">
    <text evidence="4">The sequence shown here is derived from an EMBL/GenBank/DDBJ whole genome shotgun (WGS) entry which is preliminary data.</text>
</comment>
<evidence type="ECO:0000256" key="2">
    <source>
        <dbReference type="ARBA" id="ARBA00010617"/>
    </source>
</evidence>
<organism evidence="4 5">
    <name type="scientific">Streptomyces bangladeshensis</name>
    <dbReference type="NCBI Taxonomy" id="295352"/>
    <lineage>
        <taxon>Bacteria</taxon>
        <taxon>Bacillati</taxon>
        <taxon>Actinomycetota</taxon>
        <taxon>Actinomycetes</taxon>
        <taxon>Kitasatosporales</taxon>
        <taxon>Streptomycetaceae</taxon>
        <taxon>Streptomyces</taxon>
    </lineage>
</organism>
<dbReference type="InterPro" id="IPR050121">
    <property type="entry name" value="Cytochrome_P450_monoxygenase"/>
</dbReference>
<accession>A0ABP5P314</accession>
<protein>
    <submittedName>
        <fullName evidence="4">Cytochrome P450</fullName>
    </submittedName>
</protein>
<dbReference type="InterPro" id="IPR036396">
    <property type="entry name" value="Cyt_P450_sf"/>
</dbReference>
<gene>
    <name evidence="4" type="ORF">GCM10009787_73650</name>
</gene>
<keyword evidence="3" id="KW-0503">Monooxygenase</keyword>
<proteinExistence type="inferred from homology"/>
<evidence type="ECO:0000256" key="3">
    <source>
        <dbReference type="RuleBase" id="RU000461"/>
    </source>
</evidence>
<dbReference type="PANTHER" id="PTHR24305:SF166">
    <property type="entry name" value="CYTOCHROME P450 12A4, MITOCHONDRIAL-RELATED"/>
    <property type="match status" value="1"/>
</dbReference>
<comment type="cofactor">
    <cofactor evidence="1">
        <name>heme</name>
        <dbReference type="ChEBI" id="CHEBI:30413"/>
    </cofactor>
</comment>
<evidence type="ECO:0000313" key="5">
    <source>
        <dbReference type="Proteomes" id="UP001501391"/>
    </source>
</evidence>
<dbReference type="SUPFAM" id="SSF48264">
    <property type="entry name" value="Cytochrome P450"/>
    <property type="match status" value="1"/>
</dbReference>
<keyword evidence="3" id="KW-0560">Oxidoreductase</keyword>
<dbReference type="PRINTS" id="PR00385">
    <property type="entry name" value="P450"/>
</dbReference>
<dbReference type="PANTHER" id="PTHR24305">
    <property type="entry name" value="CYTOCHROME P450"/>
    <property type="match status" value="1"/>
</dbReference>
<dbReference type="InterPro" id="IPR001128">
    <property type="entry name" value="Cyt_P450"/>
</dbReference>
<evidence type="ECO:0000256" key="1">
    <source>
        <dbReference type="ARBA" id="ARBA00001971"/>
    </source>
</evidence>
<keyword evidence="3" id="KW-0408">Iron</keyword>
<comment type="similarity">
    <text evidence="2 3">Belongs to the cytochrome P450 family.</text>
</comment>
<dbReference type="Proteomes" id="UP001501391">
    <property type="component" value="Unassembled WGS sequence"/>
</dbReference>
<name>A0ABP5P314_9ACTN</name>
<dbReference type="PROSITE" id="PS00086">
    <property type="entry name" value="CYTOCHROME_P450"/>
    <property type="match status" value="1"/>
</dbReference>
<dbReference type="Pfam" id="PF00067">
    <property type="entry name" value="p450"/>
    <property type="match status" value="2"/>
</dbReference>